<proteinExistence type="predicted"/>
<reference evidence="2" key="2">
    <citation type="submission" date="2021-08" db="EMBL/GenBank/DDBJ databases">
        <authorList>
            <person name="Dalcin Martins P."/>
        </authorList>
    </citation>
    <scope>NUCLEOTIDE SEQUENCE</scope>
    <source>
        <strain evidence="2">MAG_39</strain>
    </source>
</reference>
<dbReference type="GO" id="GO:0008930">
    <property type="term" value="F:methylthioadenosine nucleosidase activity"/>
    <property type="evidence" value="ECO:0007669"/>
    <property type="project" value="TreeGrafter"/>
</dbReference>
<dbReference type="GO" id="GO:0009116">
    <property type="term" value="P:nucleoside metabolic process"/>
    <property type="evidence" value="ECO:0007669"/>
    <property type="project" value="InterPro"/>
</dbReference>
<dbReference type="Gene3D" id="3.40.50.1580">
    <property type="entry name" value="Nucleoside phosphorylase domain"/>
    <property type="match status" value="1"/>
</dbReference>
<evidence type="ECO:0000313" key="3">
    <source>
        <dbReference type="Proteomes" id="UP000705867"/>
    </source>
</evidence>
<evidence type="ECO:0000313" key="2">
    <source>
        <dbReference type="EMBL" id="MBZ0157511.1"/>
    </source>
</evidence>
<dbReference type="SUPFAM" id="SSF53167">
    <property type="entry name" value="Purine and uridine phosphorylases"/>
    <property type="match status" value="1"/>
</dbReference>
<accession>A0A953J753</accession>
<dbReference type="AlphaFoldDB" id="A0A953J753"/>
<sequence>MRIALLAAYPQELRYAVSELRAVAKNRHPFLWYSAKHLSLEIDLVQTGMGLHRARAALCRLLEMKTPDLVISVGFCGALYENAAIGDLIQGTRVLLCRDEGKRAFLPAEQQLLLAPGAAFPGAGIQGEIPGTTGGCIITLSRRVRKGELKKILTADMVAPVCDMETYALARLSQQRALPFLALRAVTDLHHEDIPEAFFGTVDDSGMYRTTRAFGLLLLRPGLIPSALRLGKASSLAAKNLWRGLRTVIETLS</sequence>
<dbReference type="CDD" id="cd17877">
    <property type="entry name" value="NP_MTAN-like"/>
    <property type="match status" value="1"/>
</dbReference>
<comment type="caution">
    <text evidence="2">The sequence shown here is derived from an EMBL/GenBank/DDBJ whole genome shotgun (WGS) entry which is preliminary data.</text>
</comment>
<evidence type="ECO:0000259" key="1">
    <source>
        <dbReference type="Pfam" id="PF01048"/>
    </source>
</evidence>
<protein>
    <recommendedName>
        <fullName evidence="1">Nucleoside phosphorylase domain-containing protein</fullName>
    </recommendedName>
</protein>
<dbReference type="PANTHER" id="PTHR46832">
    <property type="entry name" value="5'-METHYLTHIOADENOSINE/S-ADENOSYLHOMOCYSTEINE NUCLEOSIDASE"/>
    <property type="match status" value="1"/>
</dbReference>
<dbReference type="Proteomes" id="UP000705867">
    <property type="component" value="Unassembled WGS sequence"/>
</dbReference>
<dbReference type="InterPro" id="IPR000845">
    <property type="entry name" value="Nucleoside_phosphorylase_d"/>
</dbReference>
<dbReference type="GO" id="GO:0019284">
    <property type="term" value="P:L-methionine salvage from S-adenosylmethionine"/>
    <property type="evidence" value="ECO:0007669"/>
    <property type="project" value="TreeGrafter"/>
</dbReference>
<dbReference type="Pfam" id="PF01048">
    <property type="entry name" value="PNP_UDP_1"/>
    <property type="match status" value="1"/>
</dbReference>
<feature type="domain" description="Nucleoside phosphorylase" evidence="1">
    <location>
        <begin position="2"/>
        <end position="194"/>
    </location>
</feature>
<gene>
    <name evidence="2" type="ORF">K8I29_15035</name>
</gene>
<dbReference type="PANTHER" id="PTHR46832:SF1">
    <property type="entry name" value="5'-METHYLTHIOADENOSINE_S-ADENOSYLHOMOCYSTEINE NUCLEOSIDASE"/>
    <property type="match status" value="1"/>
</dbReference>
<organism evidence="2 3">
    <name type="scientific">Candidatus Nitrobium versatile</name>
    <dbReference type="NCBI Taxonomy" id="2884831"/>
    <lineage>
        <taxon>Bacteria</taxon>
        <taxon>Pseudomonadati</taxon>
        <taxon>Nitrospirota</taxon>
        <taxon>Nitrospiria</taxon>
        <taxon>Nitrospirales</taxon>
        <taxon>Nitrospiraceae</taxon>
        <taxon>Candidatus Nitrobium</taxon>
    </lineage>
</organism>
<dbReference type="GO" id="GO:0008782">
    <property type="term" value="F:adenosylhomocysteine nucleosidase activity"/>
    <property type="evidence" value="ECO:0007669"/>
    <property type="project" value="TreeGrafter"/>
</dbReference>
<dbReference type="GO" id="GO:0005829">
    <property type="term" value="C:cytosol"/>
    <property type="evidence" value="ECO:0007669"/>
    <property type="project" value="TreeGrafter"/>
</dbReference>
<name>A0A953J753_9BACT</name>
<dbReference type="EMBL" id="JAIOIV010000119">
    <property type="protein sequence ID" value="MBZ0157511.1"/>
    <property type="molecule type" value="Genomic_DNA"/>
</dbReference>
<reference evidence="2" key="1">
    <citation type="journal article" date="2021" name="bioRxiv">
        <title>Unraveling nitrogen, sulfur and carbon metabolic pathways and microbial community transcriptional responses to substrate deprivation and toxicity stresses in a bioreactor mimicking anoxic brackish coastal sediment conditions.</title>
        <authorList>
            <person name="Martins P.D."/>
            <person name="Echeveste M.J."/>
            <person name="Arshad A."/>
            <person name="Kurth J."/>
            <person name="Ouboter H."/>
            <person name="Jetten M.S.M."/>
            <person name="Welte C.U."/>
        </authorList>
    </citation>
    <scope>NUCLEOTIDE SEQUENCE</scope>
    <source>
        <strain evidence="2">MAG_39</strain>
    </source>
</reference>
<dbReference type="InterPro" id="IPR035994">
    <property type="entry name" value="Nucleoside_phosphorylase_sf"/>
</dbReference>